<accession>A0AAW6PVS9</accession>
<dbReference type="EMBL" id="JARJLO010000386">
    <property type="protein sequence ID" value="MDF3873958.1"/>
    <property type="molecule type" value="Genomic_DNA"/>
</dbReference>
<dbReference type="RefSeq" id="WP_154211951.1">
    <property type="nucleotide sequence ID" value="NZ_BQII01000006.1"/>
</dbReference>
<gene>
    <name evidence="1" type="ORF">P3W50_26350</name>
</gene>
<comment type="caution">
    <text evidence="1">The sequence shown here is derived from an EMBL/GenBank/DDBJ whole genome shotgun (WGS) entry which is preliminary data.</text>
</comment>
<sequence length="114" mass="12282">MANYDFQELLARLNHLEDTDPGAAIREARRIVADGPQAPNLKVIQAAALVNAGVLIQARDAVEEGLALYRELHSTFPTPDVKFNLATAIISAAAFTSEEGDRLDPPRIYQGPAG</sequence>
<dbReference type="Proteomes" id="UP001217741">
    <property type="component" value="Unassembled WGS sequence"/>
</dbReference>
<dbReference type="AlphaFoldDB" id="A0AAW6PVS9"/>
<organism evidence="1 2">
    <name type="scientific">Pseudomonas putida</name>
    <name type="common">Arthrobacter siderocapsulatus</name>
    <dbReference type="NCBI Taxonomy" id="303"/>
    <lineage>
        <taxon>Bacteria</taxon>
        <taxon>Pseudomonadati</taxon>
        <taxon>Pseudomonadota</taxon>
        <taxon>Gammaproteobacteria</taxon>
        <taxon>Pseudomonadales</taxon>
        <taxon>Pseudomonadaceae</taxon>
        <taxon>Pseudomonas</taxon>
    </lineage>
</organism>
<reference evidence="1" key="1">
    <citation type="submission" date="2023-03" db="EMBL/GenBank/DDBJ databases">
        <title>Draft assemblies of triclosan tolerant bacteria isolated from returned activated sludge.</title>
        <authorList>
            <person name="Van Hamelsveld S."/>
        </authorList>
    </citation>
    <scope>NUCLEOTIDE SEQUENCE</scope>
    <source>
        <strain evidence="1">GW210012_S60</strain>
    </source>
</reference>
<protein>
    <recommendedName>
        <fullName evidence="3">Tetratricopeptide repeat protein</fullName>
    </recommendedName>
</protein>
<evidence type="ECO:0000313" key="2">
    <source>
        <dbReference type="Proteomes" id="UP001217741"/>
    </source>
</evidence>
<proteinExistence type="predicted"/>
<name>A0AAW6PVS9_PSEPU</name>
<evidence type="ECO:0000313" key="1">
    <source>
        <dbReference type="EMBL" id="MDF3873958.1"/>
    </source>
</evidence>
<evidence type="ECO:0008006" key="3">
    <source>
        <dbReference type="Google" id="ProtNLM"/>
    </source>
</evidence>